<reference evidence="5 6" key="1">
    <citation type="submission" date="2016-03" db="EMBL/GenBank/DDBJ databases">
        <title>Genome sequence of Nesiotobacter sp. nov., a moderately halophilic alphaproteobacterium isolated from the Yellow Sea, China.</title>
        <authorList>
            <person name="Zhang G."/>
            <person name="Zhang R."/>
        </authorList>
    </citation>
    <scope>NUCLEOTIDE SEQUENCE [LARGE SCALE GENOMIC DNA]</scope>
    <source>
        <strain evidence="5 6">WB1-6</strain>
    </source>
</reference>
<dbReference type="STRING" id="197461.A3843_08215"/>
<protein>
    <submittedName>
        <fullName evidence="5">Glycerate kinase</fullName>
    </submittedName>
</protein>
<proteinExistence type="inferred from homology"/>
<dbReference type="PANTHER" id="PTHR21599:SF0">
    <property type="entry name" value="GLYCERATE KINASE"/>
    <property type="match status" value="1"/>
</dbReference>
<dbReference type="Gene3D" id="3.40.50.10350">
    <property type="entry name" value="Glycerate kinase, domain 1"/>
    <property type="match status" value="1"/>
</dbReference>
<sequence>MKIVIAPDSFKESLTAMEVAEAIEEGFREIYPDADYLKLPVADGGEGTVQSMVDASNGRIVEKTVTGPLGTPVKAFFGLMGNGKTAVVEMAAASGLHLVPQDQRDPLVTSTYGTGELVKAALDEGVEHIIIGIGGSATNDGGLGMAQALGVRMLDDDDAELQAGGGALKDLAHIDISSADQRLAGVRLEVACDVTNPLCGPNGASHVFGPQKGASPDVVKELDSYLAHYAAVMKDQLGQDVKDVPGAGAAGGLGAAFMGMFNAELRPGIDIVMDAVRLAEAVQDADLVITGEGRIDSQTINGKTPMGVARIAKAANKPVIGIAGCLTTDSHVVHEHGIDAIFSIVPRSVSLQEALTEAKFNVTQTARNIAAVMALSQGHS</sequence>
<dbReference type="InterPro" id="IPR018197">
    <property type="entry name" value="Glycerate_kinase_RE-like"/>
</dbReference>
<dbReference type="RefSeq" id="WP_028480625.1">
    <property type="nucleotide sequence ID" value="NZ_LVVZ01000014.1"/>
</dbReference>
<evidence type="ECO:0000313" key="5">
    <source>
        <dbReference type="EMBL" id="OKL44367.1"/>
    </source>
</evidence>
<dbReference type="NCBIfam" id="TIGR00045">
    <property type="entry name" value="glycerate kinase"/>
    <property type="match status" value="1"/>
</dbReference>
<organism evidence="5 6">
    <name type="scientific">Pseudovibrio exalbescens</name>
    <dbReference type="NCBI Taxonomy" id="197461"/>
    <lineage>
        <taxon>Bacteria</taxon>
        <taxon>Pseudomonadati</taxon>
        <taxon>Pseudomonadota</taxon>
        <taxon>Alphaproteobacteria</taxon>
        <taxon>Hyphomicrobiales</taxon>
        <taxon>Stappiaceae</taxon>
        <taxon>Pseudovibrio</taxon>
    </lineage>
</organism>
<dbReference type="EMBL" id="LVVZ01000014">
    <property type="protein sequence ID" value="OKL44367.1"/>
    <property type="molecule type" value="Genomic_DNA"/>
</dbReference>
<dbReference type="Gene3D" id="3.90.1510.10">
    <property type="entry name" value="Glycerate kinase, domain 2"/>
    <property type="match status" value="1"/>
</dbReference>
<dbReference type="Pfam" id="PF02595">
    <property type="entry name" value="Gly_kinase"/>
    <property type="match status" value="1"/>
</dbReference>
<dbReference type="SUPFAM" id="SSF110738">
    <property type="entry name" value="Glycerate kinase I"/>
    <property type="match status" value="1"/>
</dbReference>
<keyword evidence="2 4" id="KW-0808">Transferase</keyword>
<evidence type="ECO:0000256" key="4">
    <source>
        <dbReference type="PIRNR" id="PIRNR006078"/>
    </source>
</evidence>
<keyword evidence="3 4" id="KW-0418">Kinase</keyword>
<dbReference type="GO" id="GO:0008887">
    <property type="term" value="F:glycerate kinase activity"/>
    <property type="evidence" value="ECO:0007669"/>
    <property type="project" value="UniProtKB-UniRule"/>
</dbReference>
<dbReference type="InterPro" id="IPR036129">
    <property type="entry name" value="Glycerate_kinase_sf"/>
</dbReference>
<evidence type="ECO:0000313" key="6">
    <source>
        <dbReference type="Proteomes" id="UP000185783"/>
    </source>
</evidence>
<comment type="caution">
    <text evidence="5">The sequence shown here is derived from an EMBL/GenBank/DDBJ whole genome shotgun (WGS) entry which is preliminary data.</text>
</comment>
<evidence type="ECO:0000256" key="2">
    <source>
        <dbReference type="ARBA" id="ARBA00022679"/>
    </source>
</evidence>
<dbReference type="Proteomes" id="UP000185783">
    <property type="component" value="Unassembled WGS sequence"/>
</dbReference>
<keyword evidence="6" id="KW-1185">Reference proteome</keyword>
<dbReference type="PANTHER" id="PTHR21599">
    <property type="entry name" value="GLYCERATE KINASE"/>
    <property type="match status" value="1"/>
</dbReference>
<evidence type="ECO:0000256" key="3">
    <source>
        <dbReference type="ARBA" id="ARBA00022777"/>
    </source>
</evidence>
<dbReference type="PIRSF" id="PIRSF006078">
    <property type="entry name" value="GlxK"/>
    <property type="match status" value="1"/>
</dbReference>
<evidence type="ECO:0000256" key="1">
    <source>
        <dbReference type="ARBA" id="ARBA00006284"/>
    </source>
</evidence>
<gene>
    <name evidence="5" type="ORF">A3843_08215</name>
</gene>
<dbReference type="GO" id="GO:0031388">
    <property type="term" value="P:organic acid phosphorylation"/>
    <property type="evidence" value="ECO:0007669"/>
    <property type="project" value="UniProtKB-UniRule"/>
</dbReference>
<comment type="similarity">
    <text evidence="1 4">Belongs to the glycerate kinase type-1 family.</text>
</comment>
<dbReference type="InterPro" id="IPR018193">
    <property type="entry name" value="Glyc_kinase_flavodox-like_fold"/>
</dbReference>
<name>A0A1U7JI24_9HYPH</name>
<dbReference type="OrthoDB" id="9774290at2"/>
<accession>A0A1U7JI24</accession>
<dbReference type="InterPro" id="IPR004381">
    <property type="entry name" value="Glycerate_kinase"/>
</dbReference>
<dbReference type="AlphaFoldDB" id="A0A1U7JI24"/>